<dbReference type="AlphaFoldDB" id="M3YPT4"/>
<dbReference type="FunFam" id="1.20.5.1160:FF:000001">
    <property type="entry name" value="Keratin type II"/>
    <property type="match status" value="1"/>
</dbReference>
<sequence length="431" mass="47951">LYVHFTWAPLSLLQQTWWEGGTQVCLSSTHPSGFSNSSLYSLGATWPCMVLCSPYMPMGAGIHEVTISQSLLVLFWVGSMPTIQHLHQDEHKFKTLNINSLLILEQQNKLLETKEALLQEQKSAKSSCPLRQQCGQSCLKGQLELLQLDGGCLEAEMWNMQDIVEDFKNKYQDETDHHWLLSWFLVLKKDTDAALMNEIDLEAKVDTLTNEVNVFKTSYETKLAELQSQISDMSVLLSMDNNHSLDLHGVMAEVKGQTKTEAEVWYKTKFGKHEDGTRPRLGSMRMTLRRFQRQTMPLRGCRAKLEVAIAEAEEHGKLALKNACAKWEELQATLHQAKQDLAQQLCKHQELMDVKMALDVKILPQAAGGLVEDGVGIVNISVVNSTGGGGSSLAGGGMSRNALSFSSGGRPEDVKSYSIRTSASIHRSIGE</sequence>
<dbReference type="SUPFAM" id="SSF64593">
    <property type="entry name" value="Intermediate filament protein, coiled coil region"/>
    <property type="match status" value="1"/>
</dbReference>
<accession>M3YPT4</accession>
<dbReference type="GO" id="GO:0045109">
    <property type="term" value="P:intermediate filament organization"/>
    <property type="evidence" value="ECO:0007669"/>
    <property type="project" value="TreeGrafter"/>
</dbReference>
<keyword evidence="2" id="KW-0403">Intermediate filament</keyword>
<dbReference type="GO" id="GO:0031424">
    <property type="term" value="P:keratinization"/>
    <property type="evidence" value="ECO:0007669"/>
    <property type="project" value="TreeGrafter"/>
</dbReference>
<dbReference type="Gene3D" id="1.20.5.1160">
    <property type="entry name" value="Vasodilator-stimulated phosphoprotein"/>
    <property type="match status" value="1"/>
</dbReference>
<dbReference type="GeneTree" id="ENSGT00940000161303"/>
<evidence type="ECO:0000259" key="4">
    <source>
        <dbReference type="SMART" id="SM01391"/>
    </source>
</evidence>
<reference evidence="5" key="1">
    <citation type="submission" date="2024-06" db="UniProtKB">
        <authorList>
            <consortium name="Ensembl"/>
        </authorList>
    </citation>
    <scope>IDENTIFICATION</scope>
</reference>
<dbReference type="Gene3D" id="1.20.5.170">
    <property type="match status" value="1"/>
</dbReference>
<protein>
    <recommendedName>
        <fullName evidence="4">IF rod domain-containing protein</fullName>
    </recommendedName>
</protein>
<name>M3YPT4_MUSPF</name>
<dbReference type="Pfam" id="PF00038">
    <property type="entry name" value="Filament"/>
    <property type="match status" value="1"/>
</dbReference>
<dbReference type="SMART" id="SM01391">
    <property type="entry name" value="Filament"/>
    <property type="match status" value="1"/>
</dbReference>
<dbReference type="HOGENOM" id="CLU_012560_5_4_1"/>
<keyword evidence="3" id="KW-0175">Coiled coil</keyword>
<dbReference type="Ensembl" id="ENSMPUT00000013556.1">
    <property type="protein sequence ID" value="ENSMPUP00000013342.1"/>
    <property type="gene ID" value="ENSMPUG00000013443.1"/>
</dbReference>
<dbReference type="GO" id="GO:0045095">
    <property type="term" value="C:keratin filament"/>
    <property type="evidence" value="ECO:0007669"/>
    <property type="project" value="TreeGrafter"/>
</dbReference>
<organism evidence="5">
    <name type="scientific">Mustela putorius furo</name>
    <name type="common">European domestic ferret</name>
    <name type="synonym">Mustela furo</name>
    <dbReference type="NCBI Taxonomy" id="9669"/>
    <lineage>
        <taxon>Eukaryota</taxon>
        <taxon>Metazoa</taxon>
        <taxon>Chordata</taxon>
        <taxon>Craniata</taxon>
        <taxon>Vertebrata</taxon>
        <taxon>Euteleostomi</taxon>
        <taxon>Mammalia</taxon>
        <taxon>Eutheria</taxon>
        <taxon>Laurasiatheria</taxon>
        <taxon>Carnivora</taxon>
        <taxon>Caniformia</taxon>
        <taxon>Musteloidea</taxon>
        <taxon>Mustelidae</taxon>
        <taxon>Mustelinae</taxon>
        <taxon>Mustela</taxon>
    </lineage>
</organism>
<evidence type="ECO:0000256" key="1">
    <source>
        <dbReference type="ARBA" id="ARBA00022744"/>
    </source>
</evidence>
<dbReference type="GO" id="GO:0005737">
    <property type="term" value="C:cytoplasm"/>
    <property type="evidence" value="ECO:0007669"/>
    <property type="project" value="UniProtKB-ARBA"/>
</dbReference>
<evidence type="ECO:0000313" key="5">
    <source>
        <dbReference type="Ensembl" id="ENSMPUP00000013342.1"/>
    </source>
</evidence>
<dbReference type="PANTHER" id="PTHR45616:SF21">
    <property type="entry name" value="KERATIN, TYPE II CYTOSKELETAL 7"/>
    <property type="match status" value="1"/>
</dbReference>
<dbReference type="InterPro" id="IPR039008">
    <property type="entry name" value="IF_rod_dom"/>
</dbReference>
<dbReference type="GO" id="GO:0005615">
    <property type="term" value="C:extracellular space"/>
    <property type="evidence" value="ECO:0007669"/>
    <property type="project" value="TreeGrafter"/>
</dbReference>
<dbReference type="eggNOG" id="ENOG502QURK">
    <property type="taxonomic scope" value="Eukaryota"/>
</dbReference>
<feature type="domain" description="IF rod" evidence="4">
    <location>
        <begin position="88"/>
        <end position="372"/>
    </location>
</feature>
<evidence type="ECO:0000256" key="3">
    <source>
        <dbReference type="ARBA" id="ARBA00023054"/>
    </source>
</evidence>
<dbReference type="EMBL" id="AEYP01012795">
    <property type="status" value="NOT_ANNOTATED_CDS"/>
    <property type="molecule type" value="Genomic_DNA"/>
</dbReference>
<proteinExistence type="predicted"/>
<dbReference type="STRING" id="9669.ENSMPUP00000013342"/>
<evidence type="ECO:0000256" key="2">
    <source>
        <dbReference type="ARBA" id="ARBA00022754"/>
    </source>
</evidence>
<dbReference type="InParanoid" id="M3YPT4"/>
<dbReference type="GO" id="GO:0030280">
    <property type="term" value="F:structural constituent of skin epidermis"/>
    <property type="evidence" value="ECO:0007669"/>
    <property type="project" value="TreeGrafter"/>
</dbReference>
<dbReference type="PANTHER" id="PTHR45616">
    <property type="entry name" value="GATA-TYPE DOMAIN-CONTAINING PROTEIN"/>
    <property type="match status" value="1"/>
</dbReference>
<keyword evidence="1" id="KW-0416">Keratin</keyword>